<accession>C4QUZ8</accession>
<dbReference type="SUPFAM" id="SSF51735">
    <property type="entry name" value="NAD(P)-binding Rossmann-fold domains"/>
    <property type="match status" value="1"/>
</dbReference>
<dbReference type="STRING" id="644223.C4QUZ8"/>
<dbReference type="Proteomes" id="UP000000314">
    <property type="component" value="Chromosome 1"/>
</dbReference>
<keyword evidence="3" id="KW-0560">Oxidoreductase</keyword>
<comment type="similarity">
    <text evidence="1 4">Belongs to the short-chain dehydrogenases/reductases (SDR) family.</text>
</comment>
<evidence type="ECO:0000256" key="1">
    <source>
        <dbReference type="ARBA" id="ARBA00006484"/>
    </source>
</evidence>
<dbReference type="GO" id="GO:0016614">
    <property type="term" value="F:oxidoreductase activity, acting on CH-OH group of donors"/>
    <property type="evidence" value="ECO:0007669"/>
    <property type="project" value="UniProtKB-ARBA"/>
</dbReference>
<sequence length="255" mass="26805">MSSLKGKVAIVTGGVRGIGRGIALELAKNGARVAVTYVSDSSKDLAAELVSQIDELAGANSGIAIQADIADLKSGELVLEQVQQKFGQDAVDILVNNAGTSKFSLLEDLTEEDFDLQFGINVKGLIFFTKAILPALKKSKSGRIINLSSGAARSGQLGSTIYGSTKASINSLTKVWATELGRKYGITVLAVNPGPVITELFTQSLEKSGLPTPPFPAAAERLGQPEDIAEMVGLLVTEKSHWFTGEVVNVNGGRF</sequence>
<dbReference type="InterPro" id="IPR002347">
    <property type="entry name" value="SDR_fam"/>
</dbReference>
<reference evidence="6 7" key="1">
    <citation type="journal article" date="2009" name="Nat. Biotechnol.">
        <title>Genome sequence of the recombinant protein production host Pichia pastoris.</title>
        <authorList>
            <person name="De Schutter K."/>
            <person name="Lin Y.C."/>
            <person name="Tiels P."/>
            <person name="Van Hecke A."/>
            <person name="Glinka S."/>
            <person name="Weber-Lehmann J."/>
            <person name="Rouze P."/>
            <person name="Van de Peer Y."/>
            <person name="Callewaert N."/>
        </authorList>
    </citation>
    <scope>NUCLEOTIDE SEQUENCE [LARGE SCALE GENOMIC DNA]</scope>
    <source>
        <strain evidence="7">GS115 / ATCC 20864</strain>
    </source>
</reference>
<feature type="domain" description="Ketoreductase" evidence="5">
    <location>
        <begin position="7"/>
        <end position="200"/>
    </location>
</feature>
<keyword evidence="7" id="KW-1185">Reference proteome</keyword>
<dbReference type="Gene3D" id="3.40.50.720">
    <property type="entry name" value="NAD(P)-binding Rossmann-like Domain"/>
    <property type="match status" value="1"/>
</dbReference>
<protein>
    <submittedName>
        <fullName evidence="6">Multifunctional enzyme of the peroxisomal fatty acid beta-oxidation pathway</fullName>
    </submittedName>
</protein>
<evidence type="ECO:0000256" key="2">
    <source>
        <dbReference type="ARBA" id="ARBA00022857"/>
    </source>
</evidence>
<keyword evidence="2" id="KW-0521">NADP</keyword>
<dbReference type="InterPro" id="IPR020904">
    <property type="entry name" value="Sc_DH/Rdtase_CS"/>
</dbReference>
<proteinExistence type="inferred from homology"/>
<dbReference type="InterPro" id="IPR036291">
    <property type="entry name" value="NAD(P)-bd_dom_sf"/>
</dbReference>
<dbReference type="OrthoDB" id="47007at2759"/>
<dbReference type="PRINTS" id="PR00081">
    <property type="entry name" value="GDHRDH"/>
</dbReference>
<dbReference type="EMBL" id="FN392319">
    <property type="protein sequence ID" value="CAY67068.1"/>
    <property type="molecule type" value="Genomic_DNA"/>
</dbReference>
<evidence type="ECO:0000259" key="5">
    <source>
        <dbReference type="SMART" id="SM00822"/>
    </source>
</evidence>
<evidence type="ECO:0000256" key="3">
    <source>
        <dbReference type="ARBA" id="ARBA00023002"/>
    </source>
</evidence>
<dbReference type="HOGENOM" id="CLU_010194_1_3_1"/>
<dbReference type="RefSeq" id="XP_002489352.1">
    <property type="nucleotide sequence ID" value="XM_002489307.1"/>
</dbReference>
<dbReference type="InParanoid" id="C4QUZ8"/>
<dbReference type="PANTHER" id="PTHR48107">
    <property type="entry name" value="NADPH-DEPENDENT ALDEHYDE REDUCTASE-LIKE PROTEIN, CHLOROPLASTIC-RELATED"/>
    <property type="match status" value="1"/>
</dbReference>
<gene>
    <name evidence="6" type="ordered locus">PAS_chr1-3_0016</name>
</gene>
<dbReference type="SMR" id="C4QUZ8"/>
<dbReference type="InterPro" id="IPR057326">
    <property type="entry name" value="KR_dom"/>
</dbReference>
<name>C4QUZ8_KOMPG</name>
<dbReference type="FunFam" id="3.40.50.720:FF:000374">
    <property type="entry name" value="3-oxoacyl-(Acyl-carrier-protein) reductase"/>
    <property type="match status" value="1"/>
</dbReference>
<dbReference type="AlphaFoldDB" id="C4QUZ8"/>
<organism evidence="6 7">
    <name type="scientific">Komagataella phaffii (strain GS115 / ATCC 20864)</name>
    <name type="common">Yeast</name>
    <name type="synonym">Pichia pastoris</name>
    <dbReference type="NCBI Taxonomy" id="644223"/>
    <lineage>
        <taxon>Eukaryota</taxon>
        <taxon>Fungi</taxon>
        <taxon>Dikarya</taxon>
        <taxon>Ascomycota</taxon>
        <taxon>Saccharomycotina</taxon>
        <taxon>Pichiomycetes</taxon>
        <taxon>Pichiales</taxon>
        <taxon>Pichiaceae</taxon>
        <taxon>Komagataella</taxon>
    </lineage>
</organism>
<evidence type="ECO:0000313" key="6">
    <source>
        <dbReference type="EMBL" id="CAY67068.1"/>
    </source>
</evidence>
<dbReference type="PROSITE" id="PS00061">
    <property type="entry name" value="ADH_SHORT"/>
    <property type="match status" value="1"/>
</dbReference>
<dbReference type="OMA" id="WVNSQVL"/>
<dbReference type="KEGG" id="ppa:PAS_chr1-3_0016"/>
<dbReference type="SMART" id="SM00822">
    <property type="entry name" value="PKS_KR"/>
    <property type="match status" value="1"/>
</dbReference>
<dbReference type="PANTHER" id="PTHR48107:SF7">
    <property type="entry name" value="RE15974P"/>
    <property type="match status" value="1"/>
</dbReference>
<dbReference type="GeneID" id="8197950"/>
<evidence type="ECO:0000313" key="7">
    <source>
        <dbReference type="Proteomes" id="UP000000314"/>
    </source>
</evidence>
<dbReference type="eggNOG" id="KOG0725">
    <property type="taxonomic scope" value="Eukaryota"/>
</dbReference>
<dbReference type="PRINTS" id="PR00080">
    <property type="entry name" value="SDRFAMILY"/>
</dbReference>
<evidence type="ECO:0000256" key="4">
    <source>
        <dbReference type="RuleBase" id="RU000363"/>
    </source>
</evidence>
<dbReference type="CDD" id="cd05233">
    <property type="entry name" value="SDR_c"/>
    <property type="match status" value="1"/>
</dbReference>
<dbReference type="Pfam" id="PF00106">
    <property type="entry name" value="adh_short"/>
    <property type="match status" value="1"/>
</dbReference>